<organism evidence="16 17">
    <name type="scientific">Nodularia harveyana UHCC-0300</name>
    <dbReference type="NCBI Taxonomy" id="2974287"/>
    <lineage>
        <taxon>Bacteria</taxon>
        <taxon>Bacillati</taxon>
        <taxon>Cyanobacteriota</taxon>
        <taxon>Cyanophyceae</taxon>
        <taxon>Nostocales</taxon>
        <taxon>Nodulariaceae</taxon>
        <taxon>Nodularia</taxon>
    </lineage>
</organism>
<evidence type="ECO:0000256" key="14">
    <source>
        <dbReference type="RuleBase" id="RU004171"/>
    </source>
</evidence>
<comment type="catalytic activity">
    <reaction evidence="12">
        <text>L-homoserine + NADP(+) = L-aspartate 4-semialdehyde + NADPH + H(+)</text>
        <dbReference type="Rhea" id="RHEA:15761"/>
        <dbReference type="ChEBI" id="CHEBI:15378"/>
        <dbReference type="ChEBI" id="CHEBI:57476"/>
        <dbReference type="ChEBI" id="CHEBI:57783"/>
        <dbReference type="ChEBI" id="CHEBI:58349"/>
        <dbReference type="ChEBI" id="CHEBI:537519"/>
        <dbReference type="EC" id="1.1.1.3"/>
    </reaction>
    <physiologicalReaction direction="right-to-left" evidence="12">
        <dbReference type="Rhea" id="RHEA:15763"/>
    </physiologicalReaction>
</comment>
<keyword evidence="9 13" id="KW-0521">NADP</keyword>
<evidence type="ECO:0000313" key="17">
    <source>
        <dbReference type="Proteomes" id="UP001302120"/>
    </source>
</evidence>
<dbReference type="RefSeq" id="WP_323194673.1">
    <property type="nucleotide sequence ID" value="NZ_JAYGHG010000003.1"/>
</dbReference>
<dbReference type="EC" id="1.1.1.3" evidence="5 13"/>
<keyword evidence="17" id="KW-1185">Reference proteome</keyword>
<dbReference type="Gene3D" id="3.30.360.10">
    <property type="entry name" value="Dihydrodipicolinate Reductase, domain 2"/>
    <property type="match status" value="1"/>
</dbReference>
<accession>A0ABU5UB00</accession>
<evidence type="ECO:0000256" key="10">
    <source>
        <dbReference type="ARBA" id="ARBA00023002"/>
    </source>
</evidence>
<evidence type="ECO:0000256" key="2">
    <source>
        <dbReference type="ARBA" id="ARBA00005056"/>
    </source>
</evidence>
<dbReference type="PANTHER" id="PTHR43331">
    <property type="entry name" value="HOMOSERINE DEHYDROGENASE"/>
    <property type="match status" value="1"/>
</dbReference>
<comment type="caution">
    <text evidence="16">The sequence shown here is derived from an EMBL/GenBank/DDBJ whole genome shotgun (WGS) entry which is preliminary data.</text>
</comment>
<evidence type="ECO:0000256" key="4">
    <source>
        <dbReference type="ARBA" id="ARBA00006753"/>
    </source>
</evidence>
<comment type="pathway">
    <text evidence="2 13">Amino-acid biosynthesis; L-threonine biosynthesis; L-threonine from L-aspartate: step 3/5.</text>
</comment>
<evidence type="ECO:0000256" key="5">
    <source>
        <dbReference type="ARBA" id="ARBA00013213"/>
    </source>
</evidence>
<evidence type="ECO:0000256" key="1">
    <source>
        <dbReference type="ARBA" id="ARBA00001920"/>
    </source>
</evidence>
<proteinExistence type="inferred from homology"/>
<dbReference type="InterPro" id="IPR019811">
    <property type="entry name" value="HDH_CS"/>
</dbReference>
<keyword evidence="8 13" id="KW-0791">Threonine biosynthesis</keyword>
<dbReference type="SUPFAM" id="SSF55347">
    <property type="entry name" value="Glyceraldehyde-3-phosphate dehydrogenase-like, C-terminal domain"/>
    <property type="match status" value="1"/>
</dbReference>
<sequence>MGVKLGILGLGTVGTGTVQLLQDVVGRNPLLQEVEIYRVGVRSLEKIRDVELPEDVLTTDLESIVNDPAVDIVVELIGGLEPARSLILQALNNGKHVVTANKAAIARFGAEIFTTANQAGVYVMLEAAVGGGIPVIQPLKQSLSVNRINTITGIVNGTTNYILTRMQTEGSNFSDVLADAQRLGYAEADPTADVDGLDAADKIAILASLGFGGRINLNDVHCEGIRQVSKTDITYAEKLGFVIKLLAIAKQYTASDPLSVRVHPTLVPKAHPLASINGVYNAILVEGEPIGQVMLFGPGAGAGATASAVTSDILNLVAVLKTSTANPNPLLTCGHLDYCQIAPITELVTRFYARFLTQDQPGVIGKLGTCFGNYGVSLESIVQTGFQGELVEIVVVTHDVREGNFRQALAEIENLEAIDSIPSLLRVLPPADK</sequence>
<dbReference type="Gene3D" id="3.30.70.260">
    <property type="match status" value="1"/>
</dbReference>
<dbReference type="PROSITE" id="PS51671">
    <property type="entry name" value="ACT"/>
    <property type="match status" value="1"/>
</dbReference>
<evidence type="ECO:0000256" key="13">
    <source>
        <dbReference type="RuleBase" id="RU000579"/>
    </source>
</evidence>
<evidence type="ECO:0000256" key="8">
    <source>
        <dbReference type="ARBA" id="ARBA00022697"/>
    </source>
</evidence>
<name>A0ABU5UB00_9CYAN</name>
<dbReference type="EMBL" id="JAYGHG010000003">
    <property type="protein sequence ID" value="MEA5580329.1"/>
    <property type="molecule type" value="Genomic_DNA"/>
</dbReference>
<dbReference type="NCBIfam" id="NF004976">
    <property type="entry name" value="PRK06349.1"/>
    <property type="match status" value="1"/>
</dbReference>
<dbReference type="GO" id="GO:0004412">
    <property type="term" value="F:homoserine dehydrogenase activity"/>
    <property type="evidence" value="ECO:0007669"/>
    <property type="project" value="UniProtKB-EC"/>
</dbReference>
<evidence type="ECO:0000256" key="7">
    <source>
        <dbReference type="ARBA" id="ARBA00022605"/>
    </source>
</evidence>
<dbReference type="SUPFAM" id="SSF51735">
    <property type="entry name" value="NAD(P)-binding Rossmann-fold domains"/>
    <property type="match status" value="1"/>
</dbReference>
<evidence type="ECO:0000256" key="11">
    <source>
        <dbReference type="ARBA" id="ARBA00023167"/>
    </source>
</evidence>
<dbReference type="Pfam" id="PF03447">
    <property type="entry name" value="NAD_binding_3"/>
    <property type="match status" value="1"/>
</dbReference>
<dbReference type="InterPro" id="IPR036291">
    <property type="entry name" value="NAD(P)-bd_dom_sf"/>
</dbReference>
<dbReference type="PROSITE" id="PS01042">
    <property type="entry name" value="HOMOSER_DHGENASE"/>
    <property type="match status" value="1"/>
</dbReference>
<evidence type="ECO:0000256" key="3">
    <source>
        <dbReference type="ARBA" id="ARBA00005062"/>
    </source>
</evidence>
<dbReference type="InterPro" id="IPR005106">
    <property type="entry name" value="Asp/hSer_DH_NAD-bd"/>
</dbReference>
<comment type="pathway">
    <text evidence="3 13">Amino-acid biosynthesis; L-methionine biosynthesis via de novo pathway; L-homoserine from L-aspartate: step 3/3.</text>
</comment>
<dbReference type="Pfam" id="PF00742">
    <property type="entry name" value="Homoserine_dh"/>
    <property type="match status" value="1"/>
</dbReference>
<dbReference type="Proteomes" id="UP001302120">
    <property type="component" value="Unassembled WGS sequence"/>
</dbReference>
<dbReference type="PIRSF" id="PIRSF000098">
    <property type="entry name" value="Homoser_dehydrog"/>
    <property type="match status" value="1"/>
</dbReference>
<comment type="similarity">
    <text evidence="4 14">Belongs to the homoserine dehydrogenase family.</text>
</comment>
<evidence type="ECO:0000256" key="12">
    <source>
        <dbReference type="ARBA" id="ARBA00048841"/>
    </source>
</evidence>
<dbReference type="InterPro" id="IPR002912">
    <property type="entry name" value="ACT_dom"/>
</dbReference>
<dbReference type="Pfam" id="PF01842">
    <property type="entry name" value="ACT"/>
    <property type="match status" value="1"/>
</dbReference>
<dbReference type="InterPro" id="IPR045865">
    <property type="entry name" value="ACT-like_dom_sf"/>
</dbReference>
<evidence type="ECO:0000313" key="16">
    <source>
        <dbReference type="EMBL" id="MEA5580329.1"/>
    </source>
</evidence>
<evidence type="ECO:0000259" key="15">
    <source>
        <dbReference type="PROSITE" id="PS51671"/>
    </source>
</evidence>
<dbReference type="InterPro" id="IPR001342">
    <property type="entry name" value="HDH_cat"/>
</dbReference>
<dbReference type="SUPFAM" id="SSF55021">
    <property type="entry name" value="ACT-like"/>
    <property type="match status" value="1"/>
</dbReference>
<evidence type="ECO:0000256" key="9">
    <source>
        <dbReference type="ARBA" id="ARBA00022857"/>
    </source>
</evidence>
<reference evidence="16 17" key="1">
    <citation type="submission" date="2023-12" db="EMBL/GenBank/DDBJ databases">
        <title>Baltic Sea Cyanobacteria.</title>
        <authorList>
            <person name="Delbaje E."/>
            <person name="Fewer D.P."/>
            <person name="Shishido T.K."/>
        </authorList>
    </citation>
    <scope>NUCLEOTIDE SEQUENCE [LARGE SCALE GENOMIC DNA]</scope>
    <source>
        <strain evidence="16 17">UHCC-0300</strain>
    </source>
</reference>
<dbReference type="CDD" id="cd04881">
    <property type="entry name" value="ACT_HSDH-Hom"/>
    <property type="match status" value="1"/>
</dbReference>
<gene>
    <name evidence="16" type="ORF">VB620_03120</name>
</gene>
<protein>
    <recommendedName>
        <fullName evidence="6 13">Homoserine dehydrogenase</fullName>
        <ecNumber evidence="5 13">1.1.1.3</ecNumber>
    </recommendedName>
</protein>
<evidence type="ECO:0000256" key="6">
    <source>
        <dbReference type="ARBA" id="ARBA00013376"/>
    </source>
</evidence>
<dbReference type="Gene3D" id="3.40.50.720">
    <property type="entry name" value="NAD(P)-binding Rossmann-like Domain"/>
    <property type="match status" value="1"/>
</dbReference>
<keyword evidence="10 13" id="KW-0560">Oxidoreductase</keyword>
<dbReference type="PANTHER" id="PTHR43331:SF1">
    <property type="entry name" value="HOMOSERINE DEHYDROGENASE"/>
    <property type="match status" value="1"/>
</dbReference>
<keyword evidence="7 13" id="KW-0028">Amino-acid biosynthesis</keyword>
<comment type="cofactor">
    <cofactor evidence="1">
        <name>a metal cation</name>
        <dbReference type="ChEBI" id="CHEBI:25213"/>
    </cofactor>
</comment>
<dbReference type="InterPro" id="IPR016204">
    <property type="entry name" value="HDH"/>
</dbReference>
<keyword evidence="11 13" id="KW-0486">Methionine biosynthesis</keyword>
<feature type="domain" description="ACT" evidence="15">
    <location>
        <begin position="352"/>
        <end position="429"/>
    </location>
</feature>